<dbReference type="RefSeq" id="WP_148899861.1">
    <property type="nucleotide sequence ID" value="NZ_VNHY01000005.1"/>
</dbReference>
<feature type="transmembrane region" description="Helical" evidence="6">
    <location>
        <begin position="256"/>
        <end position="272"/>
    </location>
</feature>
<keyword evidence="3 6" id="KW-0812">Transmembrane</keyword>
<evidence type="ECO:0000256" key="5">
    <source>
        <dbReference type="ARBA" id="ARBA00023136"/>
    </source>
</evidence>
<proteinExistence type="predicted"/>
<evidence type="ECO:0000256" key="2">
    <source>
        <dbReference type="ARBA" id="ARBA00022475"/>
    </source>
</evidence>
<dbReference type="PANTHER" id="PTHR30250">
    <property type="entry name" value="PST FAMILY PREDICTED COLANIC ACID TRANSPORTER"/>
    <property type="match status" value="1"/>
</dbReference>
<feature type="transmembrane region" description="Helical" evidence="6">
    <location>
        <begin position="227"/>
        <end position="250"/>
    </location>
</feature>
<dbReference type="GO" id="GO:0005886">
    <property type="term" value="C:plasma membrane"/>
    <property type="evidence" value="ECO:0007669"/>
    <property type="project" value="UniProtKB-SubCell"/>
</dbReference>
<feature type="transmembrane region" description="Helical" evidence="6">
    <location>
        <begin position="429"/>
        <end position="449"/>
    </location>
</feature>
<dbReference type="Proteomes" id="UP000324595">
    <property type="component" value="Unassembled WGS sequence"/>
</dbReference>
<keyword evidence="2" id="KW-1003">Cell membrane</keyword>
<feature type="transmembrane region" description="Helical" evidence="6">
    <location>
        <begin position="123"/>
        <end position="146"/>
    </location>
</feature>
<keyword evidence="5 6" id="KW-0472">Membrane</keyword>
<feature type="transmembrane region" description="Helical" evidence="6">
    <location>
        <begin position="153"/>
        <end position="175"/>
    </location>
</feature>
<keyword evidence="8" id="KW-1185">Reference proteome</keyword>
<evidence type="ECO:0000313" key="8">
    <source>
        <dbReference type="Proteomes" id="UP000324595"/>
    </source>
</evidence>
<dbReference type="OrthoDB" id="88014at2"/>
<feature type="transmembrane region" description="Helical" evidence="6">
    <location>
        <begin position="42"/>
        <end position="60"/>
    </location>
</feature>
<gene>
    <name evidence="7" type="ORF">LX73_2545</name>
</gene>
<feature type="transmembrane region" description="Helical" evidence="6">
    <location>
        <begin position="181"/>
        <end position="207"/>
    </location>
</feature>
<feature type="transmembrane region" description="Helical" evidence="6">
    <location>
        <begin position="368"/>
        <end position="387"/>
    </location>
</feature>
<dbReference type="PANTHER" id="PTHR30250:SF11">
    <property type="entry name" value="O-ANTIGEN TRANSPORTER-RELATED"/>
    <property type="match status" value="1"/>
</dbReference>
<evidence type="ECO:0000256" key="1">
    <source>
        <dbReference type="ARBA" id="ARBA00004651"/>
    </source>
</evidence>
<comment type="caution">
    <text evidence="7">The sequence shown here is derived from an EMBL/GenBank/DDBJ whole genome shotgun (WGS) entry which is preliminary data.</text>
</comment>
<dbReference type="Pfam" id="PF01943">
    <property type="entry name" value="Polysacc_synt"/>
    <property type="match status" value="1"/>
</dbReference>
<protein>
    <submittedName>
        <fullName evidence="7">Membrane protein involved in the export of O-antigen and teichoic acid</fullName>
    </submittedName>
</protein>
<dbReference type="InterPro" id="IPR050833">
    <property type="entry name" value="Poly_Biosynth_Transport"/>
</dbReference>
<accession>A0A5D3YHI9</accession>
<evidence type="ECO:0000256" key="4">
    <source>
        <dbReference type="ARBA" id="ARBA00022989"/>
    </source>
</evidence>
<sequence>MGVIFRQSIQNSIINYAGIAIGFVVTIWMYPNILSPEEYGLTRVLISLAMVSSQLASLGMKNTVIRFFPFFRDKENNHNGFLFLSMAVPFLGVILLAGILAIFRPGITQYFIERSELLVGYYWFILPLAFSMLYFHVTTSFVQALYDTVMSSFLMNVAVRLLTMLLLVIHFMGWISFEQFMVGFVMNYAIILLALIIYMYSIADLSLTPHIDFLDRSLLKRMVKYSLFAFFGGIASIIVSNIDIIMLSSLAGLDDTGIYSIAFYIGSAITIMRQSIYKISSPIIADAYEEQNFDLIEQIYHRSSMNQLIAAGLLFAGVIANLENLMAVLPPEYSGGALVIIIIGTANIFDMATGVNGAIILNSDHYRFDLYSSLILIAITIILNYILIPIYGIVGAAIGTASAVLLYNMLKVLFVWIYFSMQPFEWRMLYILGGGAITLLIVFQIPVMGGVYLDILIRSIIVTLLYGVPLWMLDISDELNQLVDTTLNEINKRIF</sequence>
<feature type="transmembrane region" description="Helical" evidence="6">
    <location>
        <begin position="335"/>
        <end position="361"/>
    </location>
</feature>
<feature type="transmembrane region" description="Helical" evidence="6">
    <location>
        <begin position="308"/>
        <end position="329"/>
    </location>
</feature>
<reference evidence="7 8" key="1">
    <citation type="submission" date="2019-07" db="EMBL/GenBank/DDBJ databases">
        <title>Genomic Encyclopedia of Archaeal and Bacterial Type Strains, Phase II (KMG-II): from individual species to whole genera.</title>
        <authorList>
            <person name="Goeker M."/>
        </authorList>
    </citation>
    <scope>NUCLEOTIDE SEQUENCE [LARGE SCALE GENOMIC DNA]</scope>
    <source>
        <strain evidence="7 8">DSM 21935</strain>
    </source>
</reference>
<feature type="transmembrane region" description="Helical" evidence="6">
    <location>
        <begin position="81"/>
        <end position="103"/>
    </location>
</feature>
<dbReference type="InterPro" id="IPR002797">
    <property type="entry name" value="Polysacc_synth"/>
</dbReference>
<evidence type="ECO:0000256" key="6">
    <source>
        <dbReference type="SAM" id="Phobius"/>
    </source>
</evidence>
<organism evidence="7 8">
    <name type="scientific">Fodinibius salinus</name>
    <dbReference type="NCBI Taxonomy" id="860790"/>
    <lineage>
        <taxon>Bacteria</taxon>
        <taxon>Pseudomonadati</taxon>
        <taxon>Balneolota</taxon>
        <taxon>Balneolia</taxon>
        <taxon>Balneolales</taxon>
        <taxon>Balneolaceae</taxon>
        <taxon>Fodinibius</taxon>
    </lineage>
</organism>
<dbReference type="EMBL" id="VNHY01000005">
    <property type="protein sequence ID" value="TYP91719.1"/>
    <property type="molecule type" value="Genomic_DNA"/>
</dbReference>
<feature type="transmembrane region" description="Helical" evidence="6">
    <location>
        <begin position="12"/>
        <end position="30"/>
    </location>
</feature>
<dbReference type="AlphaFoldDB" id="A0A5D3YHI9"/>
<feature type="transmembrane region" description="Helical" evidence="6">
    <location>
        <begin position="455"/>
        <end position="473"/>
    </location>
</feature>
<comment type="subcellular location">
    <subcellularLocation>
        <location evidence="1">Cell membrane</location>
        <topology evidence="1">Multi-pass membrane protein</topology>
    </subcellularLocation>
</comment>
<keyword evidence="4 6" id="KW-1133">Transmembrane helix</keyword>
<evidence type="ECO:0000313" key="7">
    <source>
        <dbReference type="EMBL" id="TYP91719.1"/>
    </source>
</evidence>
<feature type="transmembrane region" description="Helical" evidence="6">
    <location>
        <begin position="393"/>
        <end position="417"/>
    </location>
</feature>
<evidence type="ECO:0000256" key="3">
    <source>
        <dbReference type="ARBA" id="ARBA00022692"/>
    </source>
</evidence>
<name>A0A5D3YHI9_9BACT</name>